<evidence type="ECO:0000256" key="1">
    <source>
        <dbReference type="SAM" id="MobiDB-lite"/>
    </source>
</evidence>
<reference evidence="2 3" key="1">
    <citation type="submission" date="2024-04" db="EMBL/GenBank/DDBJ databases">
        <title>Phyllosticta paracitricarpa is synonymous to the EU quarantine fungus P. citricarpa based on phylogenomic analyses.</title>
        <authorList>
            <consortium name="Lawrence Berkeley National Laboratory"/>
            <person name="Van Ingen-Buijs V.A."/>
            <person name="Van Westerhoven A.C."/>
            <person name="Haridas S."/>
            <person name="Skiadas P."/>
            <person name="Martin F."/>
            <person name="Groenewald J.Z."/>
            <person name="Crous P.W."/>
            <person name="Seidl M.F."/>
        </authorList>
    </citation>
    <scope>NUCLEOTIDE SEQUENCE [LARGE SCALE GENOMIC DNA]</scope>
    <source>
        <strain evidence="2 3">CBS 123371</strain>
    </source>
</reference>
<proteinExistence type="predicted"/>
<protein>
    <submittedName>
        <fullName evidence="2">Uncharacterized protein</fullName>
    </submittedName>
</protein>
<keyword evidence="3" id="KW-1185">Reference proteome</keyword>
<evidence type="ECO:0000313" key="3">
    <source>
        <dbReference type="Proteomes" id="UP001363622"/>
    </source>
</evidence>
<gene>
    <name evidence="2" type="ORF">IWZ03DRAFT_372472</name>
</gene>
<accession>A0ABR1KT83</accession>
<evidence type="ECO:0000313" key="2">
    <source>
        <dbReference type="EMBL" id="KAK7520220.1"/>
    </source>
</evidence>
<comment type="caution">
    <text evidence="2">The sequence shown here is derived from an EMBL/GenBank/DDBJ whole genome shotgun (WGS) entry which is preliminary data.</text>
</comment>
<sequence length="195" mass="21030">MATSHRSSSSHSCLFRLQLRSIHRHHLCRASLYSQTVLVLASYATADQAQPVRKSHFSAEDLIASSPSENPHRSPLADAPSIYQKFSARTNQDSTANALLFALLAASIPVRLGQNYCIALLGRLRSPPRLEPASNTSLSETAVSRSTPRTRRLKSPKGNAPGRRRPVAAEQGGRGAGCNPRAPACPPLIAALPRH</sequence>
<feature type="compositionally biased region" description="Polar residues" evidence="1">
    <location>
        <begin position="133"/>
        <end position="147"/>
    </location>
</feature>
<feature type="region of interest" description="Disordered" evidence="1">
    <location>
        <begin position="129"/>
        <end position="195"/>
    </location>
</feature>
<dbReference type="EMBL" id="JBBPHU010000003">
    <property type="protein sequence ID" value="KAK7520220.1"/>
    <property type="molecule type" value="Genomic_DNA"/>
</dbReference>
<name>A0ABR1KT83_9PEZI</name>
<dbReference type="Proteomes" id="UP001363622">
    <property type="component" value="Unassembled WGS sequence"/>
</dbReference>
<organism evidence="2 3">
    <name type="scientific">Phyllosticta citriasiana</name>
    <dbReference type="NCBI Taxonomy" id="595635"/>
    <lineage>
        <taxon>Eukaryota</taxon>
        <taxon>Fungi</taxon>
        <taxon>Dikarya</taxon>
        <taxon>Ascomycota</taxon>
        <taxon>Pezizomycotina</taxon>
        <taxon>Dothideomycetes</taxon>
        <taxon>Dothideomycetes incertae sedis</taxon>
        <taxon>Botryosphaeriales</taxon>
        <taxon>Phyllostictaceae</taxon>
        <taxon>Phyllosticta</taxon>
    </lineage>
</organism>